<comment type="subcellular location">
    <subcellularLocation>
        <location evidence="3">Endoplasmic reticulum membrane</location>
        <topology evidence="3">Peripheral membrane protein</topology>
        <orientation evidence="3">Cytoplasmic side</orientation>
    </subcellularLocation>
</comment>
<evidence type="ECO:0000313" key="5">
    <source>
        <dbReference type="EMBL" id="GFH45049.1"/>
    </source>
</evidence>
<evidence type="ECO:0000313" key="6">
    <source>
        <dbReference type="Proteomes" id="UP001054902"/>
    </source>
</evidence>
<dbReference type="Pfam" id="PF22890">
    <property type="entry name" value="TPR_EMC2"/>
    <property type="match status" value="1"/>
</dbReference>
<dbReference type="InterPro" id="IPR039856">
    <property type="entry name" value="EMC2-like"/>
</dbReference>
<feature type="domain" description="EMC2 TPR-like" evidence="4">
    <location>
        <begin position="100"/>
        <end position="206"/>
    </location>
</feature>
<comment type="subunit">
    <text evidence="3">Component of the ER membrane protein complex (EMC).</text>
</comment>
<dbReference type="GO" id="GO:0072546">
    <property type="term" value="C:EMC complex"/>
    <property type="evidence" value="ECO:0007669"/>
    <property type="project" value="UniProtKB-UniRule"/>
</dbReference>
<dbReference type="Proteomes" id="UP001054902">
    <property type="component" value="Unassembled WGS sequence"/>
</dbReference>
<keyword evidence="6" id="KW-1185">Reference proteome</keyword>
<comment type="caution">
    <text evidence="5">The sequence shown here is derived from an EMBL/GenBank/DDBJ whole genome shotgun (WGS) entry which is preliminary data.</text>
</comment>
<sequence length="306" mass="34214">MASSSNSSKQQLDELTKDKSVSPFTILQHISDHKLNEPSLVLKHGLPLRSKKKKMPTSQYLSLLEQLAIAALHSHNVQLGSEIVTEIKSYTGGNSLRYRKLLALCLESAGDIDDAVLIYDDMLSNNPSNTYALKRKYAILRSQLKDIEARQCLNAYLEENGSDAPAWVEMAKTCMEQGDYVGAAFCYEELVLFSPMDTSIHCTLGELYVTIGGKENYILARKHFAQCLEFDKGCIRAMFGLVSAAESYLDLMEKETGDKKKKKEWDEQDVELVRDLKAYGVQNLIKSYKGSTMAGLVETILSNESN</sequence>
<reference evidence="5 6" key="1">
    <citation type="journal article" date="2021" name="Sci. Rep.">
        <title>The genome of the diatom Chaetoceros tenuissimus carries an ancient integrated fragment of an extant virus.</title>
        <authorList>
            <person name="Hongo Y."/>
            <person name="Kimura K."/>
            <person name="Takaki Y."/>
            <person name="Yoshida Y."/>
            <person name="Baba S."/>
            <person name="Kobayashi G."/>
            <person name="Nagasaki K."/>
            <person name="Hano T."/>
            <person name="Tomaru Y."/>
        </authorList>
    </citation>
    <scope>NUCLEOTIDE SEQUENCE [LARGE SCALE GENOMIC DNA]</scope>
    <source>
        <strain evidence="5 6">NIES-3715</strain>
    </source>
</reference>
<evidence type="ECO:0000256" key="2">
    <source>
        <dbReference type="ARBA" id="ARBA00022803"/>
    </source>
</evidence>
<gene>
    <name evidence="5" type="ORF">CTEN210_01523</name>
</gene>
<organism evidence="5 6">
    <name type="scientific">Chaetoceros tenuissimus</name>
    <dbReference type="NCBI Taxonomy" id="426638"/>
    <lineage>
        <taxon>Eukaryota</taxon>
        <taxon>Sar</taxon>
        <taxon>Stramenopiles</taxon>
        <taxon>Ochrophyta</taxon>
        <taxon>Bacillariophyta</taxon>
        <taxon>Coscinodiscophyceae</taxon>
        <taxon>Chaetocerotophycidae</taxon>
        <taxon>Chaetocerotales</taxon>
        <taxon>Chaetocerotaceae</taxon>
        <taxon>Chaetoceros</taxon>
    </lineage>
</organism>
<dbReference type="EMBL" id="BLLK01000020">
    <property type="protein sequence ID" value="GFH45049.1"/>
    <property type="molecule type" value="Genomic_DNA"/>
</dbReference>
<evidence type="ECO:0000256" key="1">
    <source>
        <dbReference type="ARBA" id="ARBA00022737"/>
    </source>
</evidence>
<proteinExistence type="inferred from homology"/>
<evidence type="ECO:0000256" key="3">
    <source>
        <dbReference type="RuleBase" id="RU367091"/>
    </source>
</evidence>
<keyword evidence="3" id="KW-0472">Membrane</keyword>
<evidence type="ECO:0000259" key="4">
    <source>
        <dbReference type="Pfam" id="PF22890"/>
    </source>
</evidence>
<dbReference type="SUPFAM" id="SSF48452">
    <property type="entry name" value="TPR-like"/>
    <property type="match status" value="1"/>
</dbReference>
<keyword evidence="3" id="KW-0256">Endoplasmic reticulum</keyword>
<dbReference type="InterPro" id="IPR055217">
    <property type="entry name" value="TPR_EMC2"/>
</dbReference>
<keyword evidence="1" id="KW-0677">Repeat</keyword>
<dbReference type="Gene3D" id="1.25.40.10">
    <property type="entry name" value="Tetratricopeptide repeat domain"/>
    <property type="match status" value="1"/>
</dbReference>
<dbReference type="InterPro" id="IPR011990">
    <property type="entry name" value="TPR-like_helical_dom_sf"/>
</dbReference>
<name>A0AAD3H060_9STRA</name>
<dbReference type="AlphaFoldDB" id="A0AAD3H060"/>
<dbReference type="InterPro" id="IPR019734">
    <property type="entry name" value="TPR_rpt"/>
</dbReference>
<protein>
    <recommendedName>
        <fullName evidence="3">ER membrane protein complex subunit 2</fullName>
    </recommendedName>
</protein>
<comment type="similarity">
    <text evidence="3">Belongs to the EMC2 family.</text>
</comment>
<dbReference type="SMART" id="SM00028">
    <property type="entry name" value="TPR"/>
    <property type="match status" value="3"/>
</dbReference>
<accession>A0AAD3H060</accession>
<dbReference type="PANTHER" id="PTHR12760">
    <property type="entry name" value="TETRATRICOPEPTIDE REPEAT PROTEIN"/>
    <property type="match status" value="1"/>
</dbReference>
<keyword evidence="2" id="KW-0802">TPR repeat</keyword>
<comment type="function">
    <text evidence="3">Part of the endoplasmic reticulum membrane protein complex (EMC) that enables the energy-independent insertion into endoplasmic reticulum membranes of newly synthesized membrane proteins.</text>
</comment>